<reference evidence="10 11" key="1">
    <citation type="journal article" date="2017" name="Mol. Ecol.">
        <title>Comparative and population genomic landscape of Phellinus noxius: A hypervariable fungus causing root rot in trees.</title>
        <authorList>
            <person name="Chung C.L."/>
            <person name="Lee T.J."/>
            <person name="Akiba M."/>
            <person name="Lee H.H."/>
            <person name="Kuo T.H."/>
            <person name="Liu D."/>
            <person name="Ke H.M."/>
            <person name="Yokoi T."/>
            <person name="Roa M.B."/>
            <person name="Lu M.J."/>
            <person name="Chang Y.Y."/>
            <person name="Ann P.J."/>
            <person name="Tsai J.N."/>
            <person name="Chen C.Y."/>
            <person name="Tzean S.S."/>
            <person name="Ota Y."/>
            <person name="Hattori T."/>
            <person name="Sahashi N."/>
            <person name="Liou R.F."/>
            <person name="Kikuchi T."/>
            <person name="Tsai I.J."/>
        </authorList>
    </citation>
    <scope>NUCLEOTIDE SEQUENCE [LARGE SCALE GENOMIC DNA]</scope>
    <source>
        <strain evidence="10 11">FFPRI411160</strain>
    </source>
</reference>
<dbReference type="GO" id="GO:0005886">
    <property type="term" value="C:plasma membrane"/>
    <property type="evidence" value="ECO:0007669"/>
    <property type="project" value="UniProtKB-SubCell"/>
</dbReference>
<dbReference type="InParanoid" id="A0A286USS7"/>
<comment type="subcellular location">
    <subcellularLocation>
        <location evidence="1">Cell membrane</location>
        <topology evidence="1">Multi-pass membrane protein</topology>
    </subcellularLocation>
</comment>
<evidence type="ECO:0000256" key="2">
    <source>
        <dbReference type="ARBA" id="ARBA00009765"/>
    </source>
</evidence>
<evidence type="ECO:0008006" key="12">
    <source>
        <dbReference type="Google" id="ProtNLM"/>
    </source>
</evidence>
<dbReference type="OrthoDB" id="165352at2759"/>
<keyword evidence="3" id="KW-0813">Transport</keyword>
<keyword evidence="6 9" id="KW-1133">Transmembrane helix</keyword>
<evidence type="ECO:0000256" key="4">
    <source>
        <dbReference type="ARBA" id="ARBA00022475"/>
    </source>
</evidence>
<dbReference type="SUPFAM" id="SSF144083">
    <property type="entry name" value="Magnesium transport protein CorA, transmembrane region"/>
    <property type="match status" value="1"/>
</dbReference>
<evidence type="ECO:0000313" key="10">
    <source>
        <dbReference type="EMBL" id="PAV22656.1"/>
    </source>
</evidence>
<evidence type="ECO:0000256" key="9">
    <source>
        <dbReference type="SAM" id="Phobius"/>
    </source>
</evidence>
<evidence type="ECO:0000256" key="3">
    <source>
        <dbReference type="ARBA" id="ARBA00022448"/>
    </source>
</evidence>
<comment type="caution">
    <text evidence="10">The sequence shown here is derived from an EMBL/GenBank/DDBJ whole genome shotgun (WGS) entry which is preliminary data.</text>
</comment>
<feature type="compositionally biased region" description="Basic and acidic residues" evidence="8">
    <location>
        <begin position="1"/>
        <end position="12"/>
    </location>
</feature>
<feature type="transmembrane region" description="Helical" evidence="9">
    <location>
        <begin position="572"/>
        <end position="591"/>
    </location>
</feature>
<dbReference type="PANTHER" id="PTHR46494">
    <property type="entry name" value="CORA FAMILY METAL ION TRANSPORTER (EUROFUNG)"/>
    <property type="match status" value="1"/>
</dbReference>
<dbReference type="Gene3D" id="3.30.460.20">
    <property type="entry name" value="CorA soluble domain-like"/>
    <property type="match status" value="1"/>
</dbReference>
<evidence type="ECO:0000313" key="11">
    <source>
        <dbReference type="Proteomes" id="UP000217199"/>
    </source>
</evidence>
<keyword evidence="4" id="KW-1003">Cell membrane</keyword>
<dbReference type="GO" id="GO:0015095">
    <property type="term" value="F:magnesium ion transmembrane transporter activity"/>
    <property type="evidence" value="ECO:0007669"/>
    <property type="project" value="TreeGrafter"/>
</dbReference>
<organism evidence="10 11">
    <name type="scientific">Pyrrhoderma noxium</name>
    <dbReference type="NCBI Taxonomy" id="2282107"/>
    <lineage>
        <taxon>Eukaryota</taxon>
        <taxon>Fungi</taxon>
        <taxon>Dikarya</taxon>
        <taxon>Basidiomycota</taxon>
        <taxon>Agaricomycotina</taxon>
        <taxon>Agaricomycetes</taxon>
        <taxon>Hymenochaetales</taxon>
        <taxon>Hymenochaetaceae</taxon>
        <taxon>Pyrrhoderma</taxon>
    </lineage>
</organism>
<feature type="region of interest" description="Disordered" evidence="8">
    <location>
        <begin position="265"/>
        <end position="303"/>
    </location>
</feature>
<evidence type="ECO:0000256" key="8">
    <source>
        <dbReference type="SAM" id="MobiDB-lite"/>
    </source>
</evidence>
<dbReference type="AlphaFoldDB" id="A0A286USS7"/>
<dbReference type="GO" id="GO:0000287">
    <property type="term" value="F:magnesium ion binding"/>
    <property type="evidence" value="ECO:0007669"/>
    <property type="project" value="TreeGrafter"/>
</dbReference>
<dbReference type="InterPro" id="IPR045863">
    <property type="entry name" value="CorA_TM1_TM2"/>
</dbReference>
<evidence type="ECO:0000256" key="5">
    <source>
        <dbReference type="ARBA" id="ARBA00022692"/>
    </source>
</evidence>
<feature type="compositionally biased region" description="Polar residues" evidence="8">
    <location>
        <begin position="71"/>
        <end position="93"/>
    </location>
</feature>
<evidence type="ECO:0000256" key="1">
    <source>
        <dbReference type="ARBA" id="ARBA00004651"/>
    </source>
</evidence>
<dbReference type="InterPro" id="IPR002523">
    <property type="entry name" value="MgTranspt_CorA/ZnTranspt_ZntB"/>
</dbReference>
<comment type="similarity">
    <text evidence="2">Belongs to the CorA metal ion transporter (MIT) (TC 1.A.35) family.</text>
</comment>
<keyword evidence="7 9" id="KW-0472">Membrane</keyword>
<evidence type="ECO:0000256" key="6">
    <source>
        <dbReference type="ARBA" id="ARBA00022989"/>
    </source>
</evidence>
<dbReference type="PANTHER" id="PTHR46494:SF1">
    <property type="entry name" value="CORA FAMILY METAL ION TRANSPORTER (EUROFUNG)"/>
    <property type="match status" value="1"/>
</dbReference>
<evidence type="ECO:0000256" key="7">
    <source>
        <dbReference type="ARBA" id="ARBA00023136"/>
    </source>
</evidence>
<dbReference type="InterPro" id="IPR045861">
    <property type="entry name" value="CorA_cytoplasmic_dom"/>
</dbReference>
<protein>
    <recommendedName>
        <fullName evidence="12">Magnesium transport protein CorA</fullName>
    </recommendedName>
</protein>
<feature type="transmembrane region" description="Helical" evidence="9">
    <location>
        <begin position="606"/>
        <end position="627"/>
    </location>
</feature>
<dbReference type="Proteomes" id="UP000217199">
    <property type="component" value="Unassembled WGS sequence"/>
</dbReference>
<proteinExistence type="inferred from homology"/>
<feature type="compositionally biased region" description="Low complexity" evidence="8">
    <location>
        <begin position="42"/>
        <end position="59"/>
    </location>
</feature>
<dbReference type="GO" id="GO:0050897">
    <property type="term" value="F:cobalt ion binding"/>
    <property type="evidence" value="ECO:0007669"/>
    <property type="project" value="TreeGrafter"/>
</dbReference>
<sequence length="658" mass="75056">MRRENSFSDSEGRSLTSDEEEEFITSSPVVESGRAPLSSSVSTPGISGLPPTSSSGTPSVLFKGDTKPYRTVSTPENSRPSAPERSATTQSVPPSRPGLERFRASVRKVIHLNRGSSALSTRGIGAEPGVDPRRHSAFLNYGHIKQKCTIEVVDYGSVRASFGKMQNEGFVEFMNNEHASRREPWVKVRWINIGGVSWDVISALALKYDIHPLALEDVLHERRQSARSKSDYYVKHLFIRILRHTLGCDEDDEAFELPNAAPAITRLPRSSSPDPMYGGLSELEDSDDEGSRSPKKSNASWSENITLAGSGTVGKKPVGSMRKAQAYIMNDIERGRDDIIKRPKKKGSSFHTSRRKRLAETKTVEELKRGERVIVDTVPFYIFLFRDGTVISINRTPENDFTQPIMARLRQRDTGLRVTADPSLLVQSLLDLIVDQALEVVDEYQNKILRLEHNILIKPKMKSVRHLHILSGDLTLHKRTLEPIKTLIYGLRRYDVDRCLALLDPQQQRLEETNTKVRGFMSHKAKIYLADVHDHIDYIISSLDMFSSITENLINYTFNMASYEMNEVMRRLTMATIIFLPLTLLTGYFGMNFDPMWSVNQNSDLLFWKIALPVMAVVIPMFMWPDFERMFHYIKKKWTKRRIEQDMIRTTRTRKKRD</sequence>
<dbReference type="Pfam" id="PF01544">
    <property type="entry name" value="CorA"/>
    <property type="match status" value="1"/>
</dbReference>
<dbReference type="SUPFAM" id="SSF143865">
    <property type="entry name" value="CorA soluble domain-like"/>
    <property type="match status" value="1"/>
</dbReference>
<dbReference type="GO" id="GO:0015087">
    <property type="term" value="F:cobalt ion transmembrane transporter activity"/>
    <property type="evidence" value="ECO:0007669"/>
    <property type="project" value="TreeGrafter"/>
</dbReference>
<dbReference type="STRING" id="2282107.A0A286USS7"/>
<dbReference type="EMBL" id="NBII01000002">
    <property type="protein sequence ID" value="PAV22656.1"/>
    <property type="molecule type" value="Genomic_DNA"/>
</dbReference>
<keyword evidence="5 9" id="KW-0812">Transmembrane</keyword>
<gene>
    <name evidence="10" type="ORF">PNOK_0261300</name>
</gene>
<dbReference type="Gene3D" id="1.20.58.340">
    <property type="entry name" value="Magnesium transport protein CorA, transmembrane region"/>
    <property type="match status" value="2"/>
</dbReference>
<name>A0A286USS7_9AGAM</name>
<feature type="region of interest" description="Disordered" evidence="8">
    <location>
        <begin position="1"/>
        <end position="100"/>
    </location>
</feature>
<keyword evidence="11" id="KW-1185">Reference proteome</keyword>
<accession>A0A286USS7</accession>